<evidence type="ECO:0000313" key="1">
    <source>
        <dbReference type="EMBL" id="KAJ1950701.1"/>
    </source>
</evidence>
<keyword evidence="1" id="KW-0808">Transferase</keyword>
<keyword evidence="1" id="KW-0418">Kinase</keyword>
<dbReference type="EMBL" id="JANBPW010000145">
    <property type="protein sequence ID" value="KAJ1950701.1"/>
    <property type="molecule type" value="Genomic_DNA"/>
</dbReference>
<gene>
    <name evidence="1" type="primary">GCN2_1</name>
    <name evidence="1" type="ORF">FBU59_000555</name>
</gene>
<accession>A0ACC1JGR3</accession>
<evidence type="ECO:0000313" key="2">
    <source>
        <dbReference type="Proteomes" id="UP001150603"/>
    </source>
</evidence>
<feature type="non-terminal residue" evidence="1">
    <location>
        <position position="1"/>
    </location>
</feature>
<proteinExistence type="predicted"/>
<sequence length="921" mass="102882">TSRLASLDRSGEETMTADIGTSTYVAPEVTAKASGATRYNQKVDMYSLGIIFFEMCYPMSTGMERATVLHNLRSPEIAFPADFPVERMALQHQIIRRLLSHNPRQRPSSAELLESDMLPPRMEDEYLRETIRTIANPSQPYFPKLMDSLFAHVPSKHIDATFDFRAGDMPADQLNAVFLDRIRELMTKVFRAHAAVELSTPALTPRADLLDMHQRAAHYVDPRGTVVQLPFDQKEPFARYVARSRMTEIKRYCFDRVFRANPTGGQPLARNAVSFDAVTNRSAHAVAAAEVVAVACEVFRELPAFRTAPLVLLLNHMAVLDAILAFCGILHPAWATPDRSGFDAADSADDSDRHVQFVRNVCHAIGGVGREKPQAVRQRIQIMCMATGVQLQAPMLDRLQAFMLIRGDLNHVQREVLGRLGSECGMAGTRFAARGAEYVRRAVSAFNELRYVEATVRHFGVSVPVAYVPLFSHSYAYYEGAYCFQLVSERRSKSPQVLAVGGRCDGLLRRFGHLAGEYAPVQKSAETETAPISPEPAPPPPLLAEGRHDLSSFAHRTGAKHSRDVWRQMYASTAGDVAIGTNLSAGSAVLGTARDVVCLGVQIDLDLVVQEMARYQQQILQTAETATFGLWTRKRCDVVVASFGTIPLLKERISLARELWANDLRTDFLFNDDPEMSMERLVEICRDQGMNWIVTLKKKSGAKRRSDAADKFVYKVKNILRRVESEVARDCLVEWLQTDINEQFKLDMQIHGAKSMAKQQEQRFLPDTSALAAAAAAAASSPMPVRANSQQILDLQTPGRLDITVVSPHMSSSKGLSRTKHKQRMLLLDRATANVSRIIAEVAKNSPVLVLELGDEFLRRLMGEPSILTEAGHRRILELCSAHQRSHVVELRSQLERFKREGFTYVWLYANKSETAVNYKL</sequence>
<dbReference type="EC" id="2.7.11.1" evidence="1"/>
<keyword evidence="1" id="KW-0396">Initiation factor</keyword>
<name>A0ACC1JGR3_9FUNG</name>
<comment type="caution">
    <text evidence="1">The sequence shown here is derived from an EMBL/GenBank/DDBJ whole genome shotgun (WGS) entry which is preliminary data.</text>
</comment>
<keyword evidence="1" id="KW-0648">Protein biosynthesis</keyword>
<keyword evidence="2" id="KW-1185">Reference proteome</keyword>
<organism evidence="1 2">
    <name type="scientific">Linderina macrospora</name>
    <dbReference type="NCBI Taxonomy" id="4868"/>
    <lineage>
        <taxon>Eukaryota</taxon>
        <taxon>Fungi</taxon>
        <taxon>Fungi incertae sedis</taxon>
        <taxon>Zoopagomycota</taxon>
        <taxon>Kickxellomycotina</taxon>
        <taxon>Kickxellomycetes</taxon>
        <taxon>Kickxellales</taxon>
        <taxon>Kickxellaceae</taxon>
        <taxon>Linderina</taxon>
    </lineage>
</organism>
<protein>
    <submittedName>
        <fullName evidence="1">Eukaryotic translation initiation factor 2-alpha kinase</fullName>
        <ecNumber evidence="1">2.7.11.1</ecNumber>
    </submittedName>
</protein>
<dbReference type="Proteomes" id="UP001150603">
    <property type="component" value="Unassembled WGS sequence"/>
</dbReference>
<reference evidence="1" key="1">
    <citation type="submission" date="2022-07" db="EMBL/GenBank/DDBJ databases">
        <title>Phylogenomic reconstructions and comparative analyses of Kickxellomycotina fungi.</title>
        <authorList>
            <person name="Reynolds N.K."/>
            <person name="Stajich J.E."/>
            <person name="Barry K."/>
            <person name="Grigoriev I.V."/>
            <person name="Crous P."/>
            <person name="Smith M.E."/>
        </authorList>
    </citation>
    <scope>NUCLEOTIDE SEQUENCE</scope>
    <source>
        <strain evidence="1">NRRL 5244</strain>
    </source>
</reference>